<dbReference type="RefSeq" id="WP_119534215.1">
    <property type="nucleotide sequence ID" value="NZ_NRJF01000038.1"/>
</dbReference>
<feature type="transmembrane region" description="Helical" evidence="6">
    <location>
        <begin position="156"/>
        <end position="175"/>
    </location>
</feature>
<evidence type="ECO:0000256" key="3">
    <source>
        <dbReference type="ARBA" id="ARBA00022692"/>
    </source>
</evidence>
<keyword evidence="2" id="KW-0813">Transport</keyword>
<dbReference type="PANTHER" id="PTHR23502:SF132">
    <property type="entry name" value="POLYAMINE TRANSPORTER 2-RELATED"/>
    <property type="match status" value="1"/>
</dbReference>
<feature type="transmembrane region" description="Helical" evidence="6">
    <location>
        <begin position="33"/>
        <end position="52"/>
    </location>
</feature>
<comment type="subcellular location">
    <subcellularLocation>
        <location evidence="1">Membrane</location>
        <topology evidence="1">Multi-pass membrane protein</topology>
    </subcellularLocation>
</comment>
<evidence type="ECO:0000256" key="5">
    <source>
        <dbReference type="ARBA" id="ARBA00023136"/>
    </source>
</evidence>
<dbReference type="SUPFAM" id="SSF103473">
    <property type="entry name" value="MFS general substrate transporter"/>
    <property type="match status" value="1"/>
</dbReference>
<dbReference type="InterPro" id="IPR036259">
    <property type="entry name" value="MFS_trans_sf"/>
</dbReference>
<organism evidence="8 9">
    <name type="scientific">Psittacicella gerlachiana</name>
    <dbReference type="NCBI Taxonomy" id="2028574"/>
    <lineage>
        <taxon>Bacteria</taxon>
        <taxon>Pseudomonadati</taxon>
        <taxon>Pseudomonadota</taxon>
        <taxon>Gammaproteobacteria</taxon>
        <taxon>Pasteurellales</taxon>
        <taxon>Psittacicellaceae</taxon>
        <taxon>Psittacicella</taxon>
    </lineage>
</organism>
<feature type="transmembrane region" description="Helical" evidence="6">
    <location>
        <begin position="238"/>
        <end position="261"/>
    </location>
</feature>
<gene>
    <name evidence="8" type="ORF">CKF59_01490</name>
</gene>
<dbReference type="GO" id="GO:0005886">
    <property type="term" value="C:plasma membrane"/>
    <property type="evidence" value="ECO:0007669"/>
    <property type="project" value="TreeGrafter"/>
</dbReference>
<feature type="transmembrane region" description="Helical" evidence="6">
    <location>
        <begin position="98"/>
        <end position="115"/>
    </location>
</feature>
<evidence type="ECO:0000256" key="1">
    <source>
        <dbReference type="ARBA" id="ARBA00004141"/>
    </source>
</evidence>
<sequence>MSQPHSATTIYEPDYDTLSKHQRSLRKKLPKRWLLVLILTLLSIITGLENTSFSPAIGQLKEQFQVSIIALQAFFLCGMGIGQLFWGPMIDNWGRKPIVIICSILGIFTNISIVNVDQGFGLYLNRFLQGFCFGGLGLLSTIILKDIYPTRRFVIYNSWIVFFYVCSPALGPLWGGSITVLYGWRTIFNILTVGLISLLVLYVLLIPETIASKHKLNFDLKQTLPHYKLILGNNRARFLILFNIGYSICIFSLPILIPNILINEYQVDPNLIGAYFLIP</sequence>
<dbReference type="OrthoDB" id="9812221at2"/>
<name>A0A3A1YK17_9GAMM</name>
<feature type="domain" description="Major facilitator superfamily (MFS) profile" evidence="7">
    <location>
        <begin position="35"/>
        <end position="279"/>
    </location>
</feature>
<comment type="caution">
    <text evidence="8">The sequence shown here is derived from an EMBL/GenBank/DDBJ whole genome shotgun (WGS) entry which is preliminary data.</text>
</comment>
<dbReference type="EMBL" id="NRJF01000038">
    <property type="protein sequence ID" value="RIY37796.1"/>
    <property type="molecule type" value="Genomic_DNA"/>
</dbReference>
<evidence type="ECO:0000259" key="7">
    <source>
        <dbReference type="PROSITE" id="PS50850"/>
    </source>
</evidence>
<dbReference type="PROSITE" id="PS50850">
    <property type="entry name" value="MFS"/>
    <property type="match status" value="1"/>
</dbReference>
<keyword evidence="9" id="KW-1185">Reference proteome</keyword>
<feature type="transmembrane region" description="Helical" evidence="6">
    <location>
        <begin position="187"/>
        <end position="206"/>
    </location>
</feature>
<feature type="non-terminal residue" evidence="8">
    <location>
        <position position="279"/>
    </location>
</feature>
<dbReference type="AlphaFoldDB" id="A0A3A1YK17"/>
<feature type="transmembrane region" description="Helical" evidence="6">
    <location>
        <begin position="64"/>
        <end position="86"/>
    </location>
</feature>
<keyword evidence="5 6" id="KW-0472">Membrane</keyword>
<dbReference type="InterPro" id="IPR020846">
    <property type="entry name" value="MFS_dom"/>
</dbReference>
<proteinExistence type="predicted"/>
<dbReference type="InterPro" id="IPR011701">
    <property type="entry name" value="MFS"/>
</dbReference>
<reference evidence="8 9" key="1">
    <citation type="submission" date="2017-08" db="EMBL/GenBank/DDBJ databases">
        <title>Reclassification of Bisgaard taxon 37 and 44.</title>
        <authorList>
            <person name="Christensen H."/>
        </authorList>
    </citation>
    <scope>NUCLEOTIDE SEQUENCE [LARGE SCALE GENOMIC DNA]</scope>
    <source>
        <strain evidence="8 9">EEAB3T1</strain>
    </source>
</reference>
<keyword evidence="3 6" id="KW-0812">Transmembrane</keyword>
<dbReference type="PANTHER" id="PTHR23502">
    <property type="entry name" value="MAJOR FACILITATOR SUPERFAMILY"/>
    <property type="match status" value="1"/>
</dbReference>
<evidence type="ECO:0000256" key="6">
    <source>
        <dbReference type="SAM" id="Phobius"/>
    </source>
</evidence>
<dbReference type="Proteomes" id="UP000265964">
    <property type="component" value="Unassembled WGS sequence"/>
</dbReference>
<dbReference type="GO" id="GO:0022857">
    <property type="term" value="F:transmembrane transporter activity"/>
    <property type="evidence" value="ECO:0007669"/>
    <property type="project" value="InterPro"/>
</dbReference>
<evidence type="ECO:0000313" key="9">
    <source>
        <dbReference type="Proteomes" id="UP000265964"/>
    </source>
</evidence>
<feature type="transmembrane region" description="Helical" evidence="6">
    <location>
        <begin position="127"/>
        <end position="144"/>
    </location>
</feature>
<accession>A0A3A1YK17</accession>
<protein>
    <recommendedName>
        <fullName evidence="7">Major facilitator superfamily (MFS) profile domain-containing protein</fullName>
    </recommendedName>
</protein>
<evidence type="ECO:0000313" key="8">
    <source>
        <dbReference type="EMBL" id="RIY37796.1"/>
    </source>
</evidence>
<dbReference type="Gene3D" id="1.20.1720.10">
    <property type="entry name" value="Multidrug resistance protein D"/>
    <property type="match status" value="1"/>
</dbReference>
<keyword evidence="4 6" id="KW-1133">Transmembrane helix</keyword>
<dbReference type="Pfam" id="PF07690">
    <property type="entry name" value="MFS_1"/>
    <property type="match status" value="1"/>
</dbReference>
<evidence type="ECO:0000256" key="2">
    <source>
        <dbReference type="ARBA" id="ARBA00022448"/>
    </source>
</evidence>
<evidence type="ECO:0000256" key="4">
    <source>
        <dbReference type="ARBA" id="ARBA00022989"/>
    </source>
</evidence>